<dbReference type="CDD" id="cd00033">
    <property type="entry name" value="CCP"/>
    <property type="match status" value="7"/>
</dbReference>
<dbReference type="InterPro" id="IPR000436">
    <property type="entry name" value="Sushi_SCR_CCP_dom"/>
</dbReference>
<evidence type="ECO:0000256" key="2">
    <source>
        <dbReference type="ARBA" id="ARBA00007360"/>
    </source>
</evidence>
<keyword evidence="14 25" id="KW-0472">Membrane</keyword>
<keyword evidence="4 23" id="KW-0245">EGF-like domain</keyword>
<evidence type="ECO:0000256" key="17">
    <source>
        <dbReference type="ARBA" id="ARBA00038738"/>
    </source>
</evidence>
<evidence type="ECO:0000256" key="25">
    <source>
        <dbReference type="SAM" id="Phobius"/>
    </source>
</evidence>
<dbReference type="FunFam" id="3.10.100.10:FF:000007">
    <property type="entry name" value="L-selectin"/>
    <property type="match status" value="1"/>
</dbReference>
<keyword evidence="9" id="KW-0430">Lectin</keyword>
<dbReference type="PROSITE" id="PS50026">
    <property type="entry name" value="EGF_3"/>
    <property type="match status" value="1"/>
</dbReference>
<feature type="transmembrane region" description="Helical" evidence="25">
    <location>
        <begin position="644"/>
        <end position="664"/>
    </location>
</feature>
<dbReference type="Gene3D" id="2.10.70.10">
    <property type="entry name" value="Complement Module, domain 1"/>
    <property type="match status" value="7"/>
</dbReference>
<keyword evidence="13 25" id="KW-1133">Transmembrane helix</keyword>
<feature type="domain" description="Sushi" evidence="28">
    <location>
        <begin position="507"/>
        <end position="569"/>
    </location>
</feature>
<feature type="domain" description="Sushi" evidence="28">
    <location>
        <begin position="570"/>
        <end position="633"/>
    </location>
</feature>
<keyword evidence="7" id="KW-0479">Metal-binding</keyword>
<evidence type="ECO:0000256" key="16">
    <source>
        <dbReference type="ARBA" id="ARBA00023180"/>
    </source>
</evidence>
<evidence type="ECO:0000256" key="5">
    <source>
        <dbReference type="ARBA" id="ARBA00022659"/>
    </source>
</evidence>
<feature type="domain" description="Sushi" evidence="28">
    <location>
        <begin position="259"/>
        <end position="322"/>
    </location>
</feature>
<dbReference type="GO" id="GO:0007155">
    <property type="term" value="P:cell adhesion"/>
    <property type="evidence" value="ECO:0007669"/>
    <property type="project" value="UniProtKB-KW"/>
</dbReference>
<feature type="domain" description="Sushi" evidence="28">
    <location>
        <begin position="323"/>
        <end position="385"/>
    </location>
</feature>
<keyword evidence="8" id="KW-0732">Signal</keyword>
<keyword evidence="10" id="KW-0677">Repeat</keyword>
<dbReference type="InterPro" id="IPR000742">
    <property type="entry name" value="EGF"/>
</dbReference>
<feature type="disulfide bond" evidence="24">
    <location>
        <begin position="388"/>
        <end position="431"/>
    </location>
</feature>
<evidence type="ECO:0000256" key="14">
    <source>
        <dbReference type="ARBA" id="ARBA00023136"/>
    </source>
</evidence>
<feature type="disulfide bond" evidence="24">
    <location>
        <begin position="417"/>
        <end position="444"/>
    </location>
</feature>
<evidence type="ECO:0000259" key="28">
    <source>
        <dbReference type="PROSITE" id="PS50923"/>
    </source>
</evidence>
<feature type="disulfide bond" evidence="24">
    <location>
        <begin position="229"/>
        <end position="256"/>
    </location>
</feature>
<feature type="domain" description="Sushi" evidence="28">
    <location>
        <begin position="195"/>
        <end position="258"/>
    </location>
</feature>
<comment type="subunit">
    <text evidence="17">Interacts with SELPLG/PSGL1 and PODXL2 through the sialyl Lewis X epitope. SELPLG sulfation appears not to be required for this interaction.</text>
</comment>
<keyword evidence="15 23" id="KW-1015">Disulfide bond</keyword>
<dbReference type="Pfam" id="PF00008">
    <property type="entry name" value="EGF"/>
    <property type="match status" value="1"/>
</dbReference>
<dbReference type="InterPro" id="IPR016187">
    <property type="entry name" value="CTDL_fold"/>
</dbReference>
<dbReference type="InterPro" id="IPR016186">
    <property type="entry name" value="C-type_lectin-like/link_sf"/>
</dbReference>
<dbReference type="InterPro" id="IPR002396">
    <property type="entry name" value="Selectin_superfamily"/>
</dbReference>
<dbReference type="EMBL" id="JADWDJ010000009">
    <property type="protein sequence ID" value="KAG5276291.1"/>
    <property type="molecule type" value="Genomic_DNA"/>
</dbReference>
<dbReference type="CDD" id="cd00054">
    <property type="entry name" value="EGF_CA"/>
    <property type="match status" value="1"/>
</dbReference>
<evidence type="ECO:0000256" key="21">
    <source>
        <dbReference type="ARBA" id="ARBA00043124"/>
    </source>
</evidence>
<name>A0AAV6GRV7_9TELE</name>
<keyword evidence="16" id="KW-0325">Glycoprotein</keyword>
<dbReference type="GO" id="GO:0005886">
    <property type="term" value="C:plasma membrane"/>
    <property type="evidence" value="ECO:0007669"/>
    <property type="project" value="UniProtKB-SubCell"/>
</dbReference>
<accession>A0AAV6GRV7</accession>
<dbReference type="PROSITE" id="PS01186">
    <property type="entry name" value="EGF_2"/>
    <property type="match status" value="1"/>
</dbReference>
<dbReference type="FunFam" id="2.10.70.10:FF:000001">
    <property type="entry name" value="Selectin P"/>
    <property type="match status" value="4"/>
</dbReference>
<dbReference type="PRINTS" id="PR00343">
    <property type="entry name" value="SELECTIN"/>
</dbReference>
<dbReference type="PROSITE" id="PS50041">
    <property type="entry name" value="C_TYPE_LECTIN_2"/>
    <property type="match status" value="1"/>
</dbReference>
<proteinExistence type="inferred from homology"/>
<evidence type="ECO:0000313" key="30">
    <source>
        <dbReference type="Proteomes" id="UP000823561"/>
    </source>
</evidence>
<keyword evidence="5 24" id="KW-0768">Sushi</keyword>
<feature type="domain" description="EGF-like" evidence="26">
    <location>
        <begin position="156"/>
        <end position="192"/>
    </location>
</feature>
<feature type="transmembrane region" description="Helical" evidence="25">
    <location>
        <begin position="17"/>
        <end position="38"/>
    </location>
</feature>
<reference evidence="29" key="1">
    <citation type="submission" date="2020-10" db="EMBL/GenBank/DDBJ databases">
        <title>Chromosome-scale genome assembly of the Allis shad, Alosa alosa.</title>
        <authorList>
            <person name="Margot Z."/>
            <person name="Christophe K."/>
            <person name="Cabau C."/>
            <person name="Louis A."/>
            <person name="Berthelot C."/>
            <person name="Parey E."/>
            <person name="Roest Crollius H."/>
            <person name="Montfort J."/>
            <person name="Robinson-Rechavi M."/>
            <person name="Bucao C."/>
            <person name="Bouchez O."/>
            <person name="Gislard M."/>
            <person name="Lluch J."/>
            <person name="Milhes M."/>
            <person name="Lampietro C."/>
            <person name="Lopez Roques C."/>
            <person name="Donnadieu C."/>
            <person name="Braasch I."/>
            <person name="Desvignes T."/>
            <person name="Postlethwait J."/>
            <person name="Bobe J."/>
            <person name="Guiguen Y."/>
        </authorList>
    </citation>
    <scope>NUCLEOTIDE SEQUENCE</scope>
    <source>
        <strain evidence="29">M-15738</strain>
        <tissue evidence="29">Blood</tissue>
    </source>
</reference>
<dbReference type="GO" id="GO:0030246">
    <property type="term" value="F:carbohydrate binding"/>
    <property type="evidence" value="ECO:0007669"/>
    <property type="project" value="UniProtKB-KW"/>
</dbReference>
<evidence type="ECO:0000259" key="26">
    <source>
        <dbReference type="PROSITE" id="PS50026"/>
    </source>
</evidence>
<dbReference type="CDD" id="cd03592">
    <property type="entry name" value="CLECT_selectins_like"/>
    <property type="match status" value="1"/>
</dbReference>
<feature type="disulfide bond" evidence="23">
    <location>
        <begin position="182"/>
        <end position="191"/>
    </location>
</feature>
<evidence type="ECO:0000256" key="20">
    <source>
        <dbReference type="ARBA" id="ARBA00042113"/>
    </source>
</evidence>
<dbReference type="SUPFAM" id="SSF57535">
    <property type="entry name" value="Complement control module/SCR domain"/>
    <property type="match status" value="7"/>
</dbReference>
<dbReference type="PANTHER" id="PTHR19325">
    <property type="entry name" value="COMPLEMENT COMPONENT-RELATED SUSHI DOMAIN-CONTAINING"/>
    <property type="match status" value="1"/>
</dbReference>
<evidence type="ECO:0000256" key="24">
    <source>
        <dbReference type="PROSITE-ProRule" id="PRU00302"/>
    </source>
</evidence>
<comment type="caution">
    <text evidence="29">The sequence shown here is derived from an EMBL/GenBank/DDBJ whole genome shotgun (WGS) entry which is preliminary data.</text>
</comment>
<evidence type="ECO:0000313" key="29">
    <source>
        <dbReference type="EMBL" id="KAG5276291.1"/>
    </source>
</evidence>
<evidence type="ECO:0000256" key="1">
    <source>
        <dbReference type="ARBA" id="ARBA00004251"/>
    </source>
</evidence>
<dbReference type="InterPro" id="IPR035976">
    <property type="entry name" value="Sushi/SCR/CCP_sf"/>
</dbReference>
<dbReference type="SUPFAM" id="SSF56436">
    <property type="entry name" value="C-type lectin-like"/>
    <property type="match status" value="1"/>
</dbReference>
<comment type="subcellular location">
    <subcellularLocation>
        <location evidence="1">Cell membrane</location>
        <topology evidence="1">Single-pass type I membrane protein</topology>
    </subcellularLocation>
</comment>
<dbReference type="AlphaFoldDB" id="A0AAV6GRV7"/>
<comment type="caution">
    <text evidence="23">Lacks conserved residue(s) required for the propagation of feature annotation.</text>
</comment>
<organism evidence="29 30">
    <name type="scientific">Alosa alosa</name>
    <name type="common">allis shad</name>
    <dbReference type="NCBI Taxonomy" id="278164"/>
    <lineage>
        <taxon>Eukaryota</taxon>
        <taxon>Metazoa</taxon>
        <taxon>Chordata</taxon>
        <taxon>Craniata</taxon>
        <taxon>Vertebrata</taxon>
        <taxon>Euteleostomi</taxon>
        <taxon>Actinopterygii</taxon>
        <taxon>Neopterygii</taxon>
        <taxon>Teleostei</taxon>
        <taxon>Clupei</taxon>
        <taxon>Clupeiformes</taxon>
        <taxon>Clupeoidei</taxon>
        <taxon>Clupeidae</taxon>
        <taxon>Alosa</taxon>
    </lineage>
</organism>
<evidence type="ECO:0000256" key="13">
    <source>
        <dbReference type="ARBA" id="ARBA00022989"/>
    </source>
</evidence>
<dbReference type="Proteomes" id="UP000823561">
    <property type="component" value="Chromosome 9"/>
</dbReference>
<evidence type="ECO:0000259" key="27">
    <source>
        <dbReference type="PROSITE" id="PS50041"/>
    </source>
</evidence>
<dbReference type="InterPro" id="IPR018378">
    <property type="entry name" value="C-type_lectin_CS"/>
</dbReference>
<dbReference type="InterPro" id="IPR033991">
    <property type="entry name" value="Selectin_CTLD"/>
</dbReference>
<protein>
    <recommendedName>
        <fullName evidence="18">E-selectin</fullName>
    </recommendedName>
    <alternativeName>
        <fullName evidence="19">CD62 antigen-like family member E</fullName>
    </alternativeName>
    <alternativeName>
        <fullName evidence="20">Endothelial leukocyte adhesion molecule 1</fullName>
    </alternativeName>
    <alternativeName>
        <fullName evidence="21">Leukocyte-endothelial cell adhesion molecule 2</fullName>
    </alternativeName>
</protein>
<feature type="disulfide bond" evidence="24">
    <location>
        <begin position="604"/>
        <end position="631"/>
    </location>
</feature>
<evidence type="ECO:0000256" key="12">
    <source>
        <dbReference type="ARBA" id="ARBA00022889"/>
    </source>
</evidence>
<feature type="domain" description="Sushi" evidence="28">
    <location>
        <begin position="447"/>
        <end position="506"/>
    </location>
</feature>
<dbReference type="SMART" id="SM00032">
    <property type="entry name" value="CCP"/>
    <property type="match status" value="7"/>
</dbReference>
<dbReference type="GO" id="GO:0046872">
    <property type="term" value="F:metal ion binding"/>
    <property type="evidence" value="ECO:0007669"/>
    <property type="project" value="UniProtKB-KW"/>
</dbReference>
<evidence type="ECO:0000256" key="7">
    <source>
        <dbReference type="ARBA" id="ARBA00022723"/>
    </source>
</evidence>
<evidence type="ECO:0000256" key="8">
    <source>
        <dbReference type="ARBA" id="ARBA00022729"/>
    </source>
</evidence>
<keyword evidence="30" id="KW-1185">Reference proteome</keyword>
<dbReference type="PANTHER" id="PTHR19325:SF493">
    <property type="entry name" value="E-SELECTIN"/>
    <property type="match status" value="1"/>
</dbReference>
<keyword evidence="12" id="KW-0130">Cell adhesion</keyword>
<dbReference type="InterPro" id="IPR001304">
    <property type="entry name" value="C-type_lectin-like"/>
</dbReference>
<comment type="similarity">
    <text evidence="2">Belongs to the selectin/LECAM family.</text>
</comment>
<feature type="disulfide bond" evidence="24">
    <location>
        <begin position="356"/>
        <end position="383"/>
    </location>
</feature>
<feature type="disulfide bond" evidence="24">
    <location>
        <begin position="540"/>
        <end position="567"/>
    </location>
</feature>
<evidence type="ECO:0000256" key="10">
    <source>
        <dbReference type="ARBA" id="ARBA00022737"/>
    </source>
</evidence>
<evidence type="ECO:0000256" key="9">
    <source>
        <dbReference type="ARBA" id="ARBA00022734"/>
    </source>
</evidence>
<dbReference type="Pfam" id="PF00059">
    <property type="entry name" value="Lectin_C"/>
    <property type="match status" value="1"/>
</dbReference>
<evidence type="ECO:0000256" key="22">
    <source>
        <dbReference type="ARBA" id="ARBA00045695"/>
    </source>
</evidence>
<evidence type="ECO:0000256" key="3">
    <source>
        <dbReference type="ARBA" id="ARBA00022475"/>
    </source>
</evidence>
<feature type="domain" description="Sushi" evidence="28">
    <location>
        <begin position="386"/>
        <end position="446"/>
    </location>
</feature>
<comment type="function">
    <text evidence="22">Cell-surface glycoprotein having a role in immunoadhesion. Mediates in the adhesion of blood neutrophils in cytokine-activated endothelium through interaction with SELPLG/PSGL1. May have a role in capillary morphogenesis.</text>
</comment>
<dbReference type="PROSITE" id="PS50923">
    <property type="entry name" value="SUSHI"/>
    <property type="match status" value="7"/>
</dbReference>
<evidence type="ECO:0000256" key="15">
    <source>
        <dbReference type="ARBA" id="ARBA00023157"/>
    </source>
</evidence>
<evidence type="ECO:0000256" key="18">
    <source>
        <dbReference type="ARBA" id="ARBA00040812"/>
    </source>
</evidence>
<keyword evidence="11" id="KW-0106">Calcium</keyword>
<dbReference type="PROSITE" id="PS00615">
    <property type="entry name" value="C_TYPE_LECTIN_1"/>
    <property type="match status" value="1"/>
</dbReference>
<feature type="domain" description="C-type lectin" evidence="27">
    <location>
        <begin position="33"/>
        <end position="156"/>
    </location>
</feature>
<sequence>MEFCLVTPCNQRRNMRLFLTMFILSILSGCLEVAGWSYHYSNQTMDWNKARVWCQAHYTDMVAIQNKGEIDHLNTILPQIKGYYWIGIRKINGSWTWVGTNKMLTKEAENWATSEPNNAQRTGTEEDCVEIYIKRNVDQGKWNDISCHKQKTALCYTASCEKDSCSGKGECVETINNHTCKCLEGFHGEKCEHVVQCDREVITTPQQGSFSCSHPHGNFSYGSECNYSCQTGYRLSGSKTLRCMASAAWSGVPPTCEAVQCDELAKPNRGSMNCTSPLGDFSYLSLCQFTCDEGHTLTGSLASALACDASGLWNDTQPQCEAVRCPAIPALQHGYISCDGAPTAPNSYPNQCKFTCEDGFRLSGVSAVSCTASGQWTDQFPECEAITCPRPENPHLLSNCTDAKDKRHIGSACSFSCSPGFNLQGEPSAQCNKTGQWSSPTPACVEVRCPSLKVPEAGTVRCSGNSHGAVCEVSCDEGFRLQGARRAVCTDSAEWNVDGQTPICRAVRCPAIPALQHGHISCDGAPTAPNSYPNQCKFTCEDGFRLSGVSAVSCTASGQWTDQFPVCEAVRCPQIQTASDSIMNCTGGIDGQEQTYTASCTFVCREGFLLHGNQTMMCSQHGNWTGEVPECQAPPEPLINPTTIMLAAGGATTLSALSLIFWLMRKMQQKGNKFDLNSTLDQDGPPQVYKSVDSLI</sequence>
<dbReference type="InterPro" id="IPR050350">
    <property type="entry name" value="Compl-Cell_Adhes-Reg"/>
</dbReference>
<keyword evidence="3" id="KW-1003">Cell membrane</keyword>
<evidence type="ECO:0000256" key="11">
    <source>
        <dbReference type="ARBA" id="ARBA00022837"/>
    </source>
</evidence>
<evidence type="ECO:0000256" key="4">
    <source>
        <dbReference type="ARBA" id="ARBA00022536"/>
    </source>
</evidence>
<evidence type="ECO:0000256" key="6">
    <source>
        <dbReference type="ARBA" id="ARBA00022692"/>
    </source>
</evidence>
<evidence type="ECO:0000256" key="23">
    <source>
        <dbReference type="PROSITE-ProRule" id="PRU00076"/>
    </source>
</evidence>
<dbReference type="PROSITE" id="PS00022">
    <property type="entry name" value="EGF_1"/>
    <property type="match status" value="1"/>
</dbReference>
<evidence type="ECO:0000256" key="19">
    <source>
        <dbReference type="ARBA" id="ARBA00041401"/>
    </source>
</evidence>
<keyword evidence="6 25" id="KW-0812">Transmembrane</keyword>
<dbReference type="Gene3D" id="3.10.100.10">
    <property type="entry name" value="Mannose-Binding Protein A, subunit A"/>
    <property type="match status" value="1"/>
</dbReference>
<dbReference type="SMART" id="SM00034">
    <property type="entry name" value="CLECT"/>
    <property type="match status" value="1"/>
</dbReference>
<dbReference type="Pfam" id="PF00084">
    <property type="entry name" value="Sushi"/>
    <property type="match status" value="7"/>
</dbReference>
<gene>
    <name evidence="29" type="ORF">AALO_G00130250</name>
</gene>